<feature type="region of interest" description="Disordered" evidence="1">
    <location>
        <begin position="536"/>
        <end position="576"/>
    </location>
</feature>
<gene>
    <name evidence="3" type="ORF">G5B40_04630</name>
</gene>
<sequence>MFGIRNARHKIVAALAAALLTSCGGGGSDTGSDNGSTPAPGTKFTGLIDFPPLVGLTSADVQRIIAQAVNEANAQGAPATIAVVDRVGNVLAVFQMNGAITSLSAIAETPRRISTGPLDGTNLVGADGSGLDGLNIPGAAAVGAIAKAITGAYLSSGGNAFSTRTASQIVQENFNPGEQLQAGGPLFGVQFSQLPCSDLSTRFASDNGAGTVVGSTVGPRRSPLGLSADPGGLPLYKNGTMVGGIGVIADGVYGIDLSVTDIDSDAEMQDELIALAGTAGFEPPERIKAFNITLEGNTLRYTDTTDDTDRLRSNPNAAPGFASVLNSQGSLVPVKGYYRVTNGGAGDVLAGTRFGSPASGIMPASRLPGGSPFQNPNAFVLVNGAGAPRFSPKAATDAPGGDASKALTRREVIQLIDEALGVALAGRAQIRKPFNSRIQVSVSVVDTNGEILGVARTPDGPIFGTDVSLQKARTAMFFSSRTAGRELSAVPGGVRQVPDPLNGGALQNVTIPPLADYVRAARQFIAPDALTGKNAFSDRGNGNLARPFFPDGVQERRNGSDSPNGPFSRPFNSPDTTKNWSPFSTGIQFDLIGSNILDHVFFILGLGNDTPVGCTGLSPRDGMAFPRAALANGAQIFAGSVPIYRNNVLIGGIGVSGDGIDQDDMISALGLRRAGLALGGGLGHAPPAIRSDTIQPAQGGGNRLRYVSCPFAPFINSDVQNPCRVL</sequence>
<evidence type="ECO:0000256" key="1">
    <source>
        <dbReference type="SAM" id="MobiDB-lite"/>
    </source>
</evidence>
<dbReference type="Pfam" id="PF03928">
    <property type="entry name" value="HbpS-like"/>
    <property type="match status" value="1"/>
</dbReference>
<keyword evidence="4" id="KW-1185">Reference proteome</keyword>
<proteinExistence type="predicted"/>
<dbReference type="PROSITE" id="PS51257">
    <property type="entry name" value="PROKAR_LIPOPROTEIN"/>
    <property type="match status" value="1"/>
</dbReference>
<keyword evidence="2" id="KW-0732">Signal</keyword>
<feature type="chain" id="PRO_5029550013" evidence="2">
    <location>
        <begin position="28"/>
        <end position="726"/>
    </location>
</feature>
<dbReference type="Gene3D" id="3.30.450.150">
    <property type="entry name" value="Haem-degrading domain"/>
    <property type="match status" value="3"/>
</dbReference>
<accession>A0A7M3T6X1</accession>
<dbReference type="Proteomes" id="UP000503336">
    <property type="component" value="Chromosome"/>
</dbReference>
<dbReference type="InterPro" id="IPR038084">
    <property type="entry name" value="PduO/GlcC-like_sf"/>
</dbReference>
<dbReference type="InterPro" id="IPR005624">
    <property type="entry name" value="PduO/GlcC-like"/>
</dbReference>
<dbReference type="PANTHER" id="PTHR34309">
    <property type="entry name" value="SLR1406 PROTEIN"/>
    <property type="match status" value="1"/>
</dbReference>
<organism evidence="3 4">
    <name type="scientific">Pikeienuella piscinae</name>
    <dbReference type="NCBI Taxonomy" id="2748098"/>
    <lineage>
        <taxon>Bacteria</taxon>
        <taxon>Pseudomonadati</taxon>
        <taxon>Pseudomonadota</taxon>
        <taxon>Alphaproteobacteria</taxon>
        <taxon>Rhodobacterales</taxon>
        <taxon>Paracoccaceae</taxon>
        <taxon>Pikeienuella</taxon>
    </lineage>
</organism>
<dbReference type="InterPro" id="IPR052517">
    <property type="entry name" value="GlcG_carb_metab_protein"/>
</dbReference>
<dbReference type="AlphaFoldDB" id="A0A7M3T6X1"/>
<feature type="compositionally biased region" description="Polar residues" evidence="1">
    <location>
        <begin position="560"/>
        <end position="576"/>
    </location>
</feature>
<dbReference type="PANTHER" id="PTHR34309:SF1">
    <property type="entry name" value="PROTEIN GLCG"/>
    <property type="match status" value="1"/>
</dbReference>
<dbReference type="KEGG" id="hdh:G5B40_04630"/>
<reference evidence="3 4" key="1">
    <citation type="submission" date="2020-02" db="EMBL/GenBank/DDBJ databases">
        <title>complete genome sequence of Rhodobacteraceae bacterium.</title>
        <authorList>
            <person name="Park J."/>
            <person name="Kim Y.-S."/>
            <person name="Kim K.-H."/>
        </authorList>
    </citation>
    <scope>NUCLEOTIDE SEQUENCE [LARGE SCALE GENOMIC DNA]</scope>
    <source>
        <strain evidence="3 4">RR4-56</strain>
    </source>
</reference>
<evidence type="ECO:0000256" key="2">
    <source>
        <dbReference type="SAM" id="SignalP"/>
    </source>
</evidence>
<evidence type="ECO:0000313" key="3">
    <source>
        <dbReference type="EMBL" id="QIE57752.1"/>
    </source>
</evidence>
<evidence type="ECO:0000313" key="4">
    <source>
        <dbReference type="Proteomes" id="UP000503336"/>
    </source>
</evidence>
<dbReference type="SUPFAM" id="SSF143744">
    <property type="entry name" value="GlcG-like"/>
    <property type="match status" value="3"/>
</dbReference>
<feature type="signal peptide" evidence="2">
    <location>
        <begin position="1"/>
        <end position="27"/>
    </location>
</feature>
<name>A0A7M3T6X1_9RHOB</name>
<protein>
    <submittedName>
        <fullName evidence="3">Heme-binding protein</fullName>
    </submittedName>
</protein>
<dbReference type="EMBL" id="CP049056">
    <property type="protein sequence ID" value="QIE57752.1"/>
    <property type="molecule type" value="Genomic_DNA"/>
</dbReference>